<reference evidence="1" key="1">
    <citation type="submission" date="2014-11" db="EMBL/GenBank/DDBJ databases">
        <authorList>
            <person name="Amaro Gonzalez C."/>
        </authorList>
    </citation>
    <scope>NUCLEOTIDE SEQUENCE</scope>
</reference>
<reference evidence="1" key="2">
    <citation type="journal article" date="2015" name="Fish Shellfish Immunol.">
        <title>Early steps in the European eel (Anguilla anguilla)-Vibrio vulnificus interaction in the gills: Role of the RtxA13 toxin.</title>
        <authorList>
            <person name="Callol A."/>
            <person name="Pajuelo D."/>
            <person name="Ebbesson L."/>
            <person name="Teles M."/>
            <person name="MacKenzie S."/>
            <person name="Amaro C."/>
        </authorList>
    </citation>
    <scope>NUCLEOTIDE SEQUENCE</scope>
</reference>
<dbReference type="AlphaFoldDB" id="A0A0E9XZX4"/>
<sequence length="20" mass="2430">MLDQDILMVQPLLRVRLFND</sequence>
<evidence type="ECO:0000313" key="1">
    <source>
        <dbReference type="EMBL" id="JAI08210.1"/>
    </source>
</evidence>
<name>A0A0E9XZX4_ANGAN</name>
<protein>
    <submittedName>
        <fullName evidence="1">Uncharacterized protein</fullName>
    </submittedName>
</protein>
<proteinExistence type="predicted"/>
<organism evidence="1">
    <name type="scientific">Anguilla anguilla</name>
    <name type="common">European freshwater eel</name>
    <name type="synonym">Muraena anguilla</name>
    <dbReference type="NCBI Taxonomy" id="7936"/>
    <lineage>
        <taxon>Eukaryota</taxon>
        <taxon>Metazoa</taxon>
        <taxon>Chordata</taxon>
        <taxon>Craniata</taxon>
        <taxon>Vertebrata</taxon>
        <taxon>Euteleostomi</taxon>
        <taxon>Actinopterygii</taxon>
        <taxon>Neopterygii</taxon>
        <taxon>Teleostei</taxon>
        <taxon>Anguilliformes</taxon>
        <taxon>Anguillidae</taxon>
        <taxon>Anguilla</taxon>
    </lineage>
</organism>
<dbReference type="EMBL" id="GBXM01000368">
    <property type="protein sequence ID" value="JAI08210.1"/>
    <property type="molecule type" value="Transcribed_RNA"/>
</dbReference>
<accession>A0A0E9XZX4</accession>